<evidence type="ECO:0000313" key="3">
    <source>
        <dbReference type="Proteomes" id="UP001242045"/>
    </source>
</evidence>
<evidence type="ECO:0000256" key="1">
    <source>
        <dbReference type="SAM" id="MobiDB-lite"/>
    </source>
</evidence>
<dbReference type="RefSeq" id="WP_307687279.1">
    <property type="nucleotide sequence ID" value="NZ_JAUSRD010000027.1"/>
</dbReference>
<dbReference type="EMBL" id="JAUSRD010000027">
    <property type="protein sequence ID" value="MDP9897343.1"/>
    <property type="molecule type" value="Genomic_DNA"/>
</dbReference>
<feature type="region of interest" description="Disordered" evidence="1">
    <location>
        <begin position="84"/>
        <end position="160"/>
    </location>
</feature>
<protein>
    <recommendedName>
        <fullName evidence="4">Helix-turn-helix domain-containing protein</fullName>
    </recommendedName>
</protein>
<feature type="compositionally biased region" description="Polar residues" evidence="1">
    <location>
        <begin position="118"/>
        <end position="146"/>
    </location>
</feature>
<organism evidence="2 3">
    <name type="scientific">Variovorax boronicumulans</name>
    <dbReference type="NCBI Taxonomy" id="436515"/>
    <lineage>
        <taxon>Bacteria</taxon>
        <taxon>Pseudomonadati</taxon>
        <taxon>Pseudomonadota</taxon>
        <taxon>Betaproteobacteria</taxon>
        <taxon>Burkholderiales</taxon>
        <taxon>Comamonadaceae</taxon>
        <taxon>Variovorax</taxon>
    </lineage>
</organism>
<sequence>MTIPTDEELRKREDAFKRERPPDSLGYLTRLKPTLVRFYLDGYSRRSMFDFLVGEGIVSCSRPTFYRWLASHMDFEREAREYTDENRLAMSPERVQVPGESASGGGQSAELRPAAITASASDQAEGQLSKSSTLMTTQTATVESTQAAPPSDSRSSRDASLALLDSALQGIHDKDMGEVAMRALDRLDVRDRGRDRGGGDG</sequence>
<accession>A0AAW8D136</accession>
<evidence type="ECO:0008006" key="4">
    <source>
        <dbReference type="Google" id="ProtNLM"/>
    </source>
</evidence>
<proteinExistence type="predicted"/>
<gene>
    <name evidence="2" type="ORF">J2W31_006487</name>
</gene>
<comment type="caution">
    <text evidence="2">The sequence shown here is derived from an EMBL/GenBank/DDBJ whole genome shotgun (WGS) entry which is preliminary data.</text>
</comment>
<name>A0AAW8D136_9BURK</name>
<reference evidence="2" key="1">
    <citation type="submission" date="2023-07" db="EMBL/GenBank/DDBJ databases">
        <title>Sorghum-associated microbial communities from plants grown in Nebraska, USA.</title>
        <authorList>
            <person name="Schachtman D."/>
        </authorList>
    </citation>
    <scope>NUCLEOTIDE SEQUENCE</scope>
    <source>
        <strain evidence="2">DS3754</strain>
    </source>
</reference>
<dbReference type="AlphaFoldDB" id="A0AAW8D136"/>
<evidence type="ECO:0000313" key="2">
    <source>
        <dbReference type="EMBL" id="MDP9897343.1"/>
    </source>
</evidence>
<feature type="compositionally biased region" description="Low complexity" evidence="1">
    <location>
        <begin position="147"/>
        <end position="160"/>
    </location>
</feature>
<dbReference type="Proteomes" id="UP001242045">
    <property type="component" value="Unassembled WGS sequence"/>
</dbReference>